<dbReference type="OrthoDB" id="600290at2759"/>
<keyword evidence="5" id="KW-1185">Reference proteome</keyword>
<feature type="domain" description="F-box" evidence="1">
    <location>
        <begin position="9"/>
        <end position="49"/>
    </location>
</feature>
<evidence type="ECO:0000313" key="4">
    <source>
        <dbReference type="EnsemblPlants" id="KQK21122"/>
    </source>
</evidence>
<evidence type="ECO:0000259" key="2">
    <source>
        <dbReference type="Pfam" id="PF23635"/>
    </source>
</evidence>
<dbReference type="GeneID" id="104581744"/>
<dbReference type="InterPro" id="IPR001810">
    <property type="entry name" value="F-box_dom"/>
</dbReference>
<dbReference type="Gramene" id="KQK21122">
    <property type="protein sequence ID" value="KQK21122"/>
    <property type="gene ID" value="BRADI_1g58857v3"/>
</dbReference>
<proteinExistence type="predicted"/>
<dbReference type="InterPro" id="IPR056594">
    <property type="entry name" value="AT5G49610-like_b-prop"/>
</dbReference>
<feature type="domain" description="F-box protein AT5G49610-like beta-propeller" evidence="2">
    <location>
        <begin position="91"/>
        <end position="351"/>
    </location>
</feature>
<gene>
    <name evidence="4" type="primary">LOC104581744</name>
    <name evidence="3" type="ORF">BRADI_1g58857v3</name>
</gene>
<dbReference type="EnsemblPlants" id="KQK21122">
    <property type="protein sequence ID" value="KQK21122"/>
    <property type="gene ID" value="BRADI_1g58857v3"/>
</dbReference>
<evidence type="ECO:0000313" key="3">
    <source>
        <dbReference type="EMBL" id="KQK21122.1"/>
    </source>
</evidence>
<name>A0A0Q3S7T3_BRADI</name>
<sequence length="368" mass="40634">MPPPPVLLNELLEDVFLCLPPDEPEHLVRASSVCKPWCSILADPGFRRRYRELHGTPPVLGFFQNIRRGCQFLPASAFRPAGADFRKWVAMDCRHGRVLFRAKSLDIKVHYEFVVWDPMTGNECRVPLPDMSLICFSATVLCATEGCDHHGCQGQGGAFRVAVISTTRTRVTKATSACLYSSETGLWSELTTVNNLDASGQNTIMTSIIVDNALYFNSVGNHIVKYQLATLDLSLFKKLIRCGGELITTEDGGLGFASLNYITLTLWSRETSPDGAVGWARHRVIHLMKLLPHSALLTRSVPYIISAHVFMDGAQVIFLGAHFSVYMVELKSGRSRKVLEQLGKIMDIIPYASFCIPGVEAASTGQGQ</sequence>
<dbReference type="KEGG" id="bdi:104581744"/>
<dbReference type="Gene3D" id="1.20.1280.50">
    <property type="match status" value="1"/>
</dbReference>
<reference evidence="3 4" key="1">
    <citation type="journal article" date="2010" name="Nature">
        <title>Genome sequencing and analysis of the model grass Brachypodium distachyon.</title>
        <authorList>
            <consortium name="International Brachypodium Initiative"/>
        </authorList>
    </citation>
    <scope>NUCLEOTIDE SEQUENCE [LARGE SCALE GENOMIC DNA]</scope>
    <source>
        <strain evidence="3">Bd21</strain>
        <strain evidence="4">cv. Bd21</strain>
    </source>
</reference>
<dbReference type="PANTHER" id="PTHR32133:SF392">
    <property type="entry name" value="F-BOX DOMAIN-CONTAINING PROTEIN"/>
    <property type="match status" value="1"/>
</dbReference>
<dbReference type="Proteomes" id="UP000008810">
    <property type="component" value="Chromosome 1"/>
</dbReference>
<dbReference type="RefSeq" id="XP_024313848.1">
    <property type="nucleotide sequence ID" value="XM_024458080.1"/>
</dbReference>
<reference evidence="4" key="3">
    <citation type="submission" date="2018-08" db="UniProtKB">
        <authorList>
            <consortium name="EnsemblPlants"/>
        </authorList>
    </citation>
    <scope>IDENTIFICATION</scope>
    <source>
        <strain evidence="4">cv. Bd21</strain>
    </source>
</reference>
<dbReference type="SUPFAM" id="SSF81383">
    <property type="entry name" value="F-box domain"/>
    <property type="match status" value="1"/>
</dbReference>
<dbReference type="Pfam" id="PF23635">
    <property type="entry name" value="Beta-prop_AT5G49610-like"/>
    <property type="match status" value="1"/>
</dbReference>
<dbReference type="EMBL" id="CM000880">
    <property type="protein sequence ID" value="KQK21122.1"/>
    <property type="molecule type" value="Genomic_DNA"/>
</dbReference>
<dbReference type="RefSeq" id="XP_010228444.1">
    <property type="nucleotide sequence ID" value="XM_010230142.2"/>
</dbReference>
<dbReference type="InterPro" id="IPR036047">
    <property type="entry name" value="F-box-like_dom_sf"/>
</dbReference>
<accession>A0A0Q3S7T3</accession>
<dbReference type="Pfam" id="PF12937">
    <property type="entry name" value="F-box-like"/>
    <property type="match status" value="1"/>
</dbReference>
<dbReference type="PANTHER" id="PTHR32133">
    <property type="entry name" value="OS07G0120400 PROTEIN"/>
    <property type="match status" value="1"/>
</dbReference>
<reference evidence="3" key="2">
    <citation type="submission" date="2017-06" db="EMBL/GenBank/DDBJ databases">
        <title>WGS assembly of Brachypodium distachyon.</title>
        <authorList>
            <consortium name="The International Brachypodium Initiative"/>
            <person name="Lucas S."/>
            <person name="Harmon-Smith M."/>
            <person name="Lail K."/>
            <person name="Tice H."/>
            <person name="Grimwood J."/>
            <person name="Bruce D."/>
            <person name="Barry K."/>
            <person name="Shu S."/>
            <person name="Lindquist E."/>
            <person name="Wang M."/>
            <person name="Pitluck S."/>
            <person name="Vogel J.P."/>
            <person name="Garvin D.F."/>
            <person name="Mockler T.C."/>
            <person name="Schmutz J."/>
            <person name="Rokhsar D."/>
            <person name="Bevan M.W."/>
        </authorList>
    </citation>
    <scope>NUCLEOTIDE SEQUENCE</scope>
    <source>
        <strain evidence="3">Bd21</strain>
    </source>
</reference>
<evidence type="ECO:0000313" key="5">
    <source>
        <dbReference type="Proteomes" id="UP000008810"/>
    </source>
</evidence>
<dbReference type="AlphaFoldDB" id="A0A0Q3S7T3"/>
<dbReference type="ExpressionAtlas" id="A0A0Q3S7T3">
    <property type="expression patterns" value="baseline and differential"/>
</dbReference>
<protein>
    <submittedName>
        <fullName evidence="3 4">Uncharacterized protein</fullName>
    </submittedName>
</protein>
<organism evidence="3">
    <name type="scientific">Brachypodium distachyon</name>
    <name type="common">Purple false brome</name>
    <name type="synonym">Trachynia distachya</name>
    <dbReference type="NCBI Taxonomy" id="15368"/>
    <lineage>
        <taxon>Eukaryota</taxon>
        <taxon>Viridiplantae</taxon>
        <taxon>Streptophyta</taxon>
        <taxon>Embryophyta</taxon>
        <taxon>Tracheophyta</taxon>
        <taxon>Spermatophyta</taxon>
        <taxon>Magnoliopsida</taxon>
        <taxon>Liliopsida</taxon>
        <taxon>Poales</taxon>
        <taxon>Poaceae</taxon>
        <taxon>BOP clade</taxon>
        <taxon>Pooideae</taxon>
        <taxon>Stipodae</taxon>
        <taxon>Brachypodieae</taxon>
        <taxon>Brachypodium</taxon>
    </lineage>
</organism>
<evidence type="ECO:0000259" key="1">
    <source>
        <dbReference type="Pfam" id="PF12937"/>
    </source>
</evidence>